<evidence type="ECO:0000313" key="1">
    <source>
        <dbReference type="EMBL" id="PWA42642.1"/>
    </source>
</evidence>
<dbReference type="GO" id="GO:0030246">
    <property type="term" value="F:carbohydrate binding"/>
    <property type="evidence" value="ECO:0007669"/>
    <property type="project" value="UniProtKB-KW"/>
</dbReference>
<evidence type="ECO:0000313" key="2">
    <source>
        <dbReference type="Proteomes" id="UP000245207"/>
    </source>
</evidence>
<organism evidence="1 2">
    <name type="scientific">Artemisia annua</name>
    <name type="common">Sweet wormwood</name>
    <dbReference type="NCBI Taxonomy" id="35608"/>
    <lineage>
        <taxon>Eukaryota</taxon>
        <taxon>Viridiplantae</taxon>
        <taxon>Streptophyta</taxon>
        <taxon>Embryophyta</taxon>
        <taxon>Tracheophyta</taxon>
        <taxon>Spermatophyta</taxon>
        <taxon>Magnoliopsida</taxon>
        <taxon>eudicotyledons</taxon>
        <taxon>Gunneridae</taxon>
        <taxon>Pentapetalae</taxon>
        <taxon>asterids</taxon>
        <taxon>campanulids</taxon>
        <taxon>Asterales</taxon>
        <taxon>Asteraceae</taxon>
        <taxon>Asteroideae</taxon>
        <taxon>Anthemideae</taxon>
        <taxon>Artemisiinae</taxon>
        <taxon>Artemisia</taxon>
    </lineage>
</organism>
<keyword evidence="2" id="KW-1185">Reference proteome</keyword>
<name>A0A2U1L0T4_ARTAN</name>
<dbReference type="AlphaFoldDB" id="A0A2U1L0T4"/>
<keyword evidence="1" id="KW-0430">Lectin</keyword>
<dbReference type="Proteomes" id="UP000245207">
    <property type="component" value="Unassembled WGS sequence"/>
</dbReference>
<proteinExistence type="predicted"/>
<dbReference type="OrthoDB" id="1938112at2759"/>
<dbReference type="STRING" id="35608.A0A2U1L0T4"/>
<protein>
    <submittedName>
        <fullName evidence="1">Concanavalin A-like lectin/glucanase, subgroup</fullName>
    </submittedName>
</protein>
<dbReference type="EMBL" id="PKPP01012278">
    <property type="protein sequence ID" value="PWA42642.1"/>
    <property type="molecule type" value="Genomic_DNA"/>
</dbReference>
<reference evidence="1 2" key="1">
    <citation type="journal article" date="2018" name="Mol. Plant">
        <title>The genome of Artemisia annua provides insight into the evolution of Asteraceae family and artemisinin biosynthesis.</title>
        <authorList>
            <person name="Shen Q."/>
            <person name="Zhang L."/>
            <person name="Liao Z."/>
            <person name="Wang S."/>
            <person name="Yan T."/>
            <person name="Shi P."/>
            <person name="Liu M."/>
            <person name="Fu X."/>
            <person name="Pan Q."/>
            <person name="Wang Y."/>
            <person name="Lv Z."/>
            <person name="Lu X."/>
            <person name="Zhang F."/>
            <person name="Jiang W."/>
            <person name="Ma Y."/>
            <person name="Chen M."/>
            <person name="Hao X."/>
            <person name="Li L."/>
            <person name="Tang Y."/>
            <person name="Lv G."/>
            <person name="Zhou Y."/>
            <person name="Sun X."/>
            <person name="Brodelius P.E."/>
            <person name="Rose J.K.C."/>
            <person name="Tang K."/>
        </authorList>
    </citation>
    <scope>NUCLEOTIDE SEQUENCE [LARGE SCALE GENOMIC DNA]</scope>
    <source>
        <strain evidence="2">cv. Huhao1</strain>
        <tissue evidence="1">Leaf</tissue>
    </source>
</reference>
<sequence>MVENIAGKSCEAVKVVVKKYTVYVVATLEIRLYWAGKGTINYPSRGLYGPHISAILSIQGSSPPVSAPVVTPNVKVYEQNGLASSPFLAISKAEPSSDGI</sequence>
<accession>A0A2U1L0T4</accession>
<gene>
    <name evidence="1" type="ORF">CTI12_AA542810</name>
</gene>
<comment type="caution">
    <text evidence="1">The sequence shown here is derived from an EMBL/GenBank/DDBJ whole genome shotgun (WGS) entry which is preliminary data.</text>
</comment>